<reference evidence="7 8" key="1">
    <citation type="journal article" date="2013" name="Nat. Commun.">
        <title>Genome analysis reveals insights into physiology and longevity of the Brandt's bat Myotis brandtii.</title>
        <authorList>
            <person name="Seim I."/>
            <person name="Fang X."/>
            <person name="Xiong Z."/>
            <person name="Lobanov A.V."/>
            <person name="Huang Z."/>
            <person name="Ma S."/>
            <person name="Feng Y."/>
            <person name="Turanov A.A."/>
            <person name="Zhu Y."/>
            <person name="Lenz T.L."/>
            <person name="Gerashchenko M.V."/>
            <person name="Fan D."/>
            <person name="Hee Yim S."/>
            <person name="Yao X."/>
            <person name="Jordan D."/>
            <person name="Xiong Y."/>
            <person name="Ma Y."/>
            <person name="Lyapunov A.N."/>
            <person name="Chen G."/>
            <person name="Kulakova O.I."/>
            <person name="Sun Y."/>
            <person name="Lee S.G."/>
            <person name="Bronson R.T."/>
            <person name="Moskalev A.A."/>
            <person name="Sunyaev S.R."/>
            <person name="Zhang G."/>
            <person name="Krogh A."/>
            <person name="Wang J."/>
            <person name="Gladyshev V.N."/>
        </authorList>
    </citation>
    <scope>NUCLEOTIDE SEQUENCE [LARGE SCALE GENOMIC DNA]</scope>
</reference>
<dbReference type="SMART" id="SM01008">
    <property type="entry name" value="Ald_Xan_dh_C"/>
    <property type="match status" value="1"/>
</dbReference>
<evidence type="ECO:0000256" key="2">
    <source>
        <dbReference type="ARBA" id="ARBA00006849"/>
    </source>
</evidence>
<dbReference type="eggNOG" id="KOG0430">
    <property type="taxonomic scope" value="Eukaryota"/>
</dbReference>
<comment type="cofactor">
    <cofactor evidence="5">
        <name>[2Fe-2S] cluster</name>
        <dbReference type="ChEBI" id="CHEBI:190135"/>
    </cofactor>
</comment>
<evidence type="ECO:0000313" key="7">
    <source>
        <dbReference type="EMBL" id="EPQ12625.1"/>
    </source>
</evidence>
<proteinExistence type="inferred from homology"/>
<keyword evidence="3" id="KW-0408">Iron</keyword>
<evidence type="ECO:0000256" key="3">
    <source>
        <dbReference type="ARBA" id="ARBA00022714"/>
    </source>
</evidence>
<dbReference type="GO" id="GO:0016491">
    <property type="term" value="F:oxidoreductase activity"/>
    <property type="evidence" value="ECO:0007669"/>
    <property type="project" value="InterPro"/>
</dbReference>
<keyword evidence="3" id="KW-0479">Metal-binding</keyword>
<dbReference type="GO" id="GO:0051537">
    <property type="term" value="F:2 iron, 2 sulfur cluster binding"/>
    <property type="evidence" value="ECO:0007669"/>
    <property type="project" value="UniProtKB-KW"/>
</dbReference>
<dbReference type="Pfam" id="PF01315">
    <property type="entry name" value="Ald_Xan_dh_C"/>
    <property type="match status" value="1"/>
</dbReference>
<dbReference type="SUPFAM" id="SSF54665">
    <property type="entry name" value="CO dehydrogenase molybdoprotein N-domain-like"/>
    <property type="match status" value="1"/>
</dbReference>
<dbReference type="InterPro" id="IPR036856">
    <property type="entry name" value="Ald_Oxase/Xan_DH_a/b_sf"/>
</dbReference>
<comment type="cofactor">
    <cofactor evidence="1">
        <name>Mo-molybdopterin</name>
        <dbReference type="ChEBI" id="CHEBI:71302"/>
    </cofactor>
</comment>
<accession>S7N8X2</accession>
<keyword evidence="4" id="KW-0411">Iron-sulfur</keyword>
<dbReference type="Gene3D" id="3.30.365.10">
    <property type="entry name" value="Aldehyde oxidase/xanthine dehydrogenase, molybdopterin binding domain"/>
    <property type="match status" value="2"/>
</dbReference>
<keyword evidence="3" id="KW-0001">2Fe-2S</keyword>
<name>S7N8X2_MYOBR</name>
<dbReference type="AlphaFoldDB" id="S7N8X2"/>
<evidence type="ECO:0000256" key="1">
    <source>
        <dbReference type="ARBA" id="ARBA00001924"/>
    </source>
</evidence>
<feature type="domain" description="Aldehyde oxidase/xanthine dehydrogenase a/b hammerhead" evidence="6">
    <location>
        <begin position="10"/>
        <end position="113"/>
    </location>
</feature>
<dbReference type="GO" id="GO:0005506">
    <property type="term" value="F:iron ion binding"/>
    <property type="evidence" value="ECO:0007669"/>
    <property type="project" value="InterPro"/>
</dbReference>
<dbReference type="Pfam" id="PF02738">
    <property type="entry name" value="MoCoBD_1"/>
    <property type="match status" value="1"/>
</dbReference>
<organism evidence="7 8">
    <name type="scientific">Myotis brandtii</name>
    <name type="common">Brandt's bat</name>
    <dbReference type="NCBI Taxonomy" id="109478"/>
    <lineage>
        <taxon>Eukaryota</taxon>
        <taxon>Metazoa</taxon>
        <taxon>Chordata</taxon>
        <taxon>Craniata</taxon>
        <taxon>Vertebrata</taxon>
        <taxon>Euteleostomi</taxon>
        <taxon>Mammalia</taxon>
        <taxon>Eutheria</taxon>
        <taxon>Laurasiatheria</taxon>
        <taxon>Chiroptera</taxon>
        <taxon>Yangochiroptera</taxon>
        <taxon>Vespertilionidae</taxon>
        <taxon>Myotis</taxon>
    </lineage>
</organism>
<protein>
    <submittedName>
        <fullName evidence="7">Aldehyde oxidase</fullName>
    </submittedName>
</protein>
<dbReference type="InterPro" id="IPR016208">
    <property type="entry name" value="Ald_Oxase/xanthine_DH-like"/>
</dbReference>
<dbReference type="InterPro" id="IPR000674">
    <property type="entry name" value="Ald_Oxase/Xan_DH_a/b"/>
</dbReference>
<comment type="similarity">
    <text evidence="2">Belongs to the xanthine dehydrogenase family.</text>
</comment>
<dbReference type="EMBL" id="KE163530">
    <property type="protein sequence ID" value="EPQ12625.1"/>
    <property type="molecule type" value="Genomic_DNA"/>
</dbReference>
<dbReference type="Gene3D" id="3.90.1170.50">
    <property type="entry name" value="Aldehyde oxidase/xanthine dehydrogenase, a/b hammerhead"/>
    <property type="match status" value="1"/>
</dbReference>
<dbReference type="FunFam" id="3.90.1170.50:FF:000001">
    <property type="entry name" value="Aldehyde oxidase 1"/>
    <property type="match status" value="1"/>
</dbReference>
<sequence>MHLSGLKHATGEAMFCDDIPRVEKELFMALVTSTRAHAKIISIDLSKALELPGVVDVITAEDIPGTNGTEDEKLLAVDEVLCVGQIICAVAAETDVQAKRAIEEIKITYEDLEPVIVTIEDAIKHNSFLCPEKKLEQGNIEEAFEKVDQIVEGEVHVGGQEHFYMETQRVLVIPKTEDNELDIYVSTQDPAHVQKTVSSTLNIPSNRITCHVKRVGGGFGGKVGKSAVFGAIAAVGAIKQTGPVVGGEW</sequence>
<evidence type="ECO:0000259" key="6">
    <source>
        <dbReference type="SMART" id="SM01008"/>
    </source>
</evidence>
<dbReference type="Proteomes" id="UP000052978">
    <property type="component" value="Unassembled WGS sequence"/>
</dbReference>
<evidence type="ECO:0000256" key="4">
    <source>
        <dbReference type="ARBA" id="ARBA00023014"/>
    </source>
</evidence>
<evidence type="ECO:0000256" key="5">
    <source>
        <dbReference type="ARBA" id="ARBA00034078"/>
    </source>
</evidence>
<dbReference type="InterPro" id="IPR037165">
    <property type="entry name" value="AldOxase/xan_DH_Mopterin-bd_sf"/>
</dbReference>
<dbReference type="PANTHER" id="PTHR45444:SF3">
    <property type="entry name" value="XANTHINE DEHYDROGENASE"/>
    <property type="match status" value="1"/>
</dbReference>
<dbReference type="SUPFAM" id="SSF56003">
    <property type="entry name" value="Molybdenum cofactor-binding domain"/>
    <property type="match status" value="1"/>
</dbReference>
<dbReference type="InterPro" id="IPR008274">
    <property type="entry name" value="AldOxase/xan_DH_MoCoBD1"/>
</dbReference>
<keyword evidence="8" id="KW-1185">Reference proteome</keyword>
<dbReference type="PANTHER" id="PTHR45444">
    <property type="entry name" value="XANTHINE DEHYDROGENASE"/>
    <property type="match status" value="1"/>
</dbReference>
<evidence type="ECO:0000313" key="8">
    <source>
        <dbReference type="Proteomes" id="UP000052978"/>
    </source>
</evidence>
<gene>
    <name evidence="7" type="ORF">D623_10002777</name>
</gene>
<dbReference type="FunFam" id="3.30.365.10:FF:000001">
    <property type="entry name" value="Xanthine dehydrogenase oxidase"/>
    <property type="match status" value="1"/>
</dbReference>